<dbReference type="PANTHER" id="PTHR11803">
    <property type="entry name" value="2-IMINOBUTANOATE/2-IMINOPROPANOATE DEAMINASE RIDA"/>
    <property type="match status" value="1"/>
</dbReference>
<dbReference type="PANTHER" id="PTHR11803:SF58">
    <property type="entry name" value="PROTEIN HMF1-RELATED"/>
    <property type="match status" value="1"/>
</dbReference>
<dbReference type="CDD" id="cd00448">
    <property type="entry name" value="YjgF_YER057c_UK114_family"/>
    <property type="match status" value="1"/>
</dbReference>
<reference evidence="3 4" key="1">
    <citation type="submission" date="2024-06" db="EMBL/GenBank/DDBJ databases">
        <title>The Natural Products Discovery Center: Release of the First 8490 Sequenced Strains for Exploring Actinobacteria Biosynthetic Diversity.</title>
        <authorList>
            <person name="Kalkreuter E."/>
            <person name="Kautsar S.A."/>
            <person name="Yang D."/>
            <person name="Bader C.D."/>
            <person name="Teijaro C.N."/>
            <person name="Fluegel L."/>
            <person name="Davis C.M."/>
            <person name="Simpson J.R."/>
            <person name="Lauterbach L."/>
            <person name="Steele A.D."/>
            <person name="Gui C."/>
            <person name="Meng S."/>
            <person name="Li G."/>
            <person name="Viehrig K."/>
            <person name="Ye F."/>
            <person name="Su P."/>
            <person name="Kiefer A.F."/>
            <person name="Nichols A."/>
            <person name="Cepeda A.J."/>
            <person name="Yan W."/>
            <person name="Fan B."/>
            <person name="Jiang Y."/>
            <person name="Adhikari A."/>
            <person name="Zheng C.-J."/>
            <person name="Schuster L."/>
            <person name="Cowan T.M."/>
            <person name="Smanski M.J."/>
            <person name="Chevrette M.G."/>
            <person name="De Carvalho L.P.S."/>
            <person name="Shen B."/>
        </authorList>
    </citation>
    <scope>NUCLEOTIDE SEQUENCE [LARGE SCALE GENOMIC DNA]</scope>
    <source>
        <strain evidence="3 4">NPDC047833</strain>
    </source>
</reference>
<evidence type="ECO:0000313" key="4">
    <source>
        <dbReference type="Proteomes" id="UP001553843"/>
    </source>
</evidence>
<dbReference type="InterPro" id="IPR024775">
    <property type="entry name" value="DinB-like"/>
</dbReference>
<evidence type="ECO:0000259" key="2">
    <source>
        <dbReference type="Pfam" id="PF12867"/>
    </source>
</evidence>
<protein>
    <submittedName>
        <fullName evidence="3">DinB family protein</fullName>
    </submittedName>
</protein>
<accession>A0ABV3M389</accession>
<gene>
    <name evidence="3" type="ORF">AB0887_27380</name>
</gene>
<dbReference type="RefSeq" id="WP_359780945.1">
    <property type="nucleotide sequence ID" value="NZ_JBEYRR010000008.1"/>
</dbReference>
<comment type="caution">
    <text evidence="3">The sequence shown here is derived from an EMBL/GenBank/DDBJ whole genome shotgun (WGS) entry which is preliminary data.</text>
</comment>
<dbReference type="Gene3D" id="3.30.1330.40">
    <property type="entry name" value="RutC-like"/>
    <property type="match status" value="1"/>
</dbReference>
<proteinExistence type="inferred from homology"/>
<dbReference type="InterPro" id="IPR034660">
    <property type="entry name" value="DinB/YfiT-like"/>
</dbReference>
<dbReference type="Pfam" id="PF12867">
    <property type="entry name" value="DinB_2"/>
    <property type="match status" value="1"/>
</dbReference>
<dbReference type="SUPFAM" id="SSF55298">
    <property type="entry name" value="YjgF-like"/>
    <property type="match status" value="1"/>
</dbReference>
<comment type="similarity">
    <text evidence="1">Belongs to the RutC family.</text>
</comment>
<dbReference type="InterPro" id="IPR006175">
    <property type="entry name" value="YjgF/YER057c/UK114"/>
</dbReference>
<feature type="domain" description="DinB-like" evidence="2">
    <location>
        <begin position="75"/>
        <end position="175"/>
    </location>
</feature>
<sequence>MDANELDVNRTLREQWEFHWNHQLRARLDGLTDDEYFWSPVPDAWSVRPRGSSTAPVQLGAGDFAMDHATPQPAPAAFTTIAWRLNHVIVGVLAARNAAHFGAPPASYDTWAYAGDAATALDQLTAQLDVWLAGVRGLTDSELLAPVGTKEPFPELPMADLVLHVHRELIHHLSEVCLLRDLYLHTEPGTFGKRPMTARTTHLDPDGLHKNPAFTQGVITPAARMLHVGGQLGSDSDGELLDGIEAQTAQAMRNVLTVLAAGGTGPEHVAKLTIYLVQGIDAHEAYAASRSVWGDHRTAVTIVSTAGHARPGALVEVDAVAVVPEQDTGPS</sequence>
<name>A0ABV3M389_9ACTN</name>
<keyword evidence="4" id="KW-1185">Reference proteome</keyword>
<dbReference type="SUPFAM" id="SSF109854">
    <property type="entry name" value="DinB/YfiT-like putative metalloenzymes"/>
    <property type="match status" value="1"/>
</dbReference>
<dbReference type="Proteomes" id="UP001553843">
    <property type="component" value="Unassembled WGS sequence"/>
</dbReference>
<evidence type="ECO:0000313" key="3">
    <source>
        <dbReference type="EMBL" id="MEW2365659.1"/>
    </source>
</evidence>
<evidence type="ECO:0000256" key="1">
    <source>
        <dbReference type="ARBA" id="ARBA00010552"/>
    </source>
</evidence>
<dbReference type="InterPro" id="IPR035959">
    <property type="entry name" value="RutC-like_sf"/>
</dbReference>
<dbReference type="Pfam" id="PF01042">
    <property type="entry name" value="Ribonuc_L-PSP"/>
    <property type="match status" value="1"/>
</dbReference>
<dbReference type="EMBL" id="JBEYRS010000012">
    <property type="protein sequence ID" value="MEW2365659.1"/>
    <property type="molecule type" value="Genomic_DNA"/>
</dbReference>
<organism evidence="3 4">
    <name type="scientific">Streptomyces huasconensis</name>
    <dbReference type="NCBI Taxonomy" id="1854574"/>
    <lineage>
        <taxon>Bacteria</taxon>
        <taxon>Bacillati</taxon>
        <taxon>Actinomycetota</taxon>
        <taxon>Actinomycetes</taxon>
        <taxon>Kitasatosporales</taxon>
        <taxon>Streptomycetaceae</taxon>
        <taxon>Streptomyces</taxon>
    </lineage>
</organism>